<dbReference type="CDD" id="cd00593">
    <property type="entry name" value="RIBOc"/>
    <property type="match status" value="1"/>
</dbReference>
<reference evidence="2 3" key="1">
    <citation type="submission" date="2018-06" db="EMBL/GenBank/DDBJ databases">
        <title>Comparative genomics reveals the genomic features of Rhizophagus irregularis, R. cerebriforme, R. diaphanum and Gigaspora rosea, and their symbiotic lifestyle signature.</title>
        <authorList>
            <person name="Morin E."/>
            <person name="San Clemente H."/>
            <person name="Chen E.C.H."/>
            <person name="De La Providencia I."/>
            <person name="Hainaut M."/>
            <person name="Kuo A."/>
            <person name="Kohler A."/>
            <person name="Murat C."/>
            <person name="Tang N."/>
            <person name="Roy S."/>
            <person name="Loubradou J."/>
            <person name="Henrissat B."/>
            <person name="Grigoriev I.V."/>
            <person name="Corradi N."/>
            <person name="Roux C."/>
            <person name="Martin F.M."/>
        </authorList>
    </citation>
    <scope>NUCLEOTIDE SEQUENCE [LARGE SCALE GENOMIC DNA]</scope>
    <source>
        <strain evidence="2 3">DAOM 227022</strain>
    </source>
</reference>
<dbReference type="GO" id="GO:0032543">
    <property type="term" value="P:mitochondrial translation"/>
    <property type="evidence" value="ECO:0007669"/>
    <property type="project" value="InterPro"/>
</dbReference>
<dbReference type="PANTHER" id="PTHR28160:SF1">
    <property type="entry name" value="LARGE RIBOSOMAL SUBUNIT PROTEIN ML57"/>
    <property type="match status" value="1"/>
</dbReference>
<evidence type="ECO:0000313" key="3">
    <source>
        <dbReference type="Proteomes" id="UP000265703"/>
    </source>
</evidence>
<dbReference type="OrthoDB" id="67027at2759"/>
<name>A0A397T3Z2_9GLOM</name>
<organism evidence="2 3">
    <name type="scientific">Glomus cerebriforme</name>
    <dbReference type="NCBI Taxonomy" id="658196"/>
    <lineage>
        <taxon>Eukaryota</taxon>
        <taxon>Fungi</taxon>
        <taxon>Fungi incertae sedis</taxon>
        <taxon>Mucoromycota</taxon>
        <taxon>Glomeromycotina</taxon>
        <taxon>Glomeromycetes</taxon>
        <taxon>Glomerales</taxon>
        <taxon>Glomeraceae</taxon>
        <taxon>Glomus</taxon>
    </lineage>
</organism>
<dbReference type="AlphaFoldDB" id="A0A397T3Z2"/>
<evidence type="ECO:0000259" key="1">
    <source>
        <dbReference type="PROSITE" id="PS50142"/>
    </source>
</evidence>
<dbReference type="InterPro" id="IPR036389">
    <property type="entry name" value="RNase_III_sf"/>
</dbReference>
<dbReference type="GO" id="GO:0005762">
    <property type="term" value="C:mitochondrial large ribosomal subunit"/>
    <property type="evidence" value="ECO:0007669"/>
    <property type="project" value="InterPro"/>
</dbReference>
<dbReference type="Proteomes" id="UP000265703">
    <property type="component" value="Unassembled WGS sequence"/>
</dbReference>
<dbReference type="SUPFAM" id="SSF69065">
    <property type="entry name" value="RNase III domain-like"/>
    <property type="match status" value="1"/>
</dbReference>
<dbReference type="Pfam" id="PF14622">
    <property type="entry name" value="Ribonucleas_3_3"/>
    <property type="match status" value="1"/>
</dbReference>
<dbReference type="PROSITE" id="PS50142">
    <property type="entry name" value="RNASE_3_2"/>
    <property type="match status" value="1"/>
</dbReference>
<feature type="domain" description="RNase III" evidence="1">
    <location>
        <begin position="46"/>
        <end position="179"/>
    </location>
</feature>
<dbReference type="InterPro" id="IPR000999">
    <property type="entry name" value="RNase_III_dom"/>
</dbReference>
<protein>
    <submittedName>
        <fullName evidence="2">Ribonuclease-III-like-domain-containing protein</fullName>
    </submittedName>
</protein>
<dbReference type="InterPro" id="IPR040030">
    <property type="entry name" value="Ribosomal_mL57"/>
</dbReference>
<comment type="caution">
    <text evidence="2">The sequence shown here is derived from an EMBL/GenBank/DDBJ whole genome shotgun (WGS) entry which is preliminary data.</text>
</comment>
<proteinExistence type="predicted"/>
<dbReference type="GO" id="GO:0004525">
    <property type="term" value="F:ribonuclease III activity"/>
    <property type="evidence" value="ECO:0007669"/>
    <property type="project" value="InterPro"/>
</dbReference>
<gene>
    <name evidence="2" type="ORF">C1645_763511</name>
</gene>
<dbReference type="GO" id="GO:0003735">
    <property type="term" value="F:structural constituent of ribosome"/>
    <property type="evidence" value="ECO:0007669"/>
    <property type="project" value="InterPro"/>
</dbReference>
<keyword evidence="3" id="KW-1185">Reference proteome</keyword>
<dbReference type="STRING" id="658196.A0A397T3Z2"/>
<dbReference type="PANTHER" id="PTHR28160">
    <property type="entry name" value="54S RIBOSOMAL PROTEIN L15, MITOCHONDRIAL"/>
    <property type="match status" value="1"/>
</dbReference>
<sequence>MLSKALYSRITLKYSLTNFARQLHIKQTQNVTKPITTEATRVKDKHDEFCQKIDLKFSDSNLIHQVCTHKSVRLVASTNERLDFLGKKVIQLYAAEYFIDKIPPENLNDQIKLYTYDLNKLGKIGINLGLNELLYWTPINEAKIFKAKEEGREIPPSGEESVTGKALRALVGAIYHDKV</sequence>
<dbReference type="Gene3D" id="1.10.1520.10">
    <property type="entry name" value="Ribonuclease III domain"/>
    <property type="match status" value="1"/>
</dbReference>
<accession>A0A397T3Z2</accession>
<evidence type="ECO:0000313" key="2">
    <source>
        <dbReference type="EMBL" id="RIA93008.1"/>
    </source>
</evidence>
<dbReference type="GO" id="GO:0006396">
    <property type="term" value="P:RNA processing"/>
    <property type="evidence" value="ECO:0007669"/>
    <property type="project" value="InterPro"/>
</dbReference>
<dbReference type="EMBL" id="QKYT01000113">
    <property type="protein sequence ID" value="RIA93008.1"/>
    <property type="molecule type" value="Genomic_DNA"/>
</dbReference>